<dbReference type="InterPro" id="IPR017500">
    <property type="entry name" value="Phage_infect_YhgE_N"/>
</dbReference>
<dbReference type="SUPFAM" id="SSF101967">
    <property type="entry name" value="Adhesin YadA, collagen-binding domain"/>
    <property type="match status" value="1"/>
</dbReference>
<dbReference type="RefSeq" id="WP_115774868.1">
    <property type="nucleotide sequence ID" value="NZ_PIOC01000032.1"/>
</dbReference>
<evidence type="ECO:0000256" key="4">
    <source>
        <dbReference type="ARBA" id="ARBA00023136"/>
    </source>
</evidence>
<dbReference type="PANTHER" id="PTHR43077">
    <property type="entry name" value="TRANSPORT PERMEASE YVFS-RELATED"/>
    <property type="match status" value="1"/>
</dbReference>
<dbReference type="Proteomes" id="UP000257143">
    <property type="component" value="Unassembled WGS sequence"/>
</dbReference>
<gene>
    <name evidence="7" type="ORF">CWR48_18990</name>
</gene>
<feature type="transmembrane region" description="Helical" evidence="5">
    <location>
        <begin position="15"/>
        <end position="38"/>
    </location>
</feature>
<dbReference type="Gene3D" id="3.40.1710.10">
    <property type="entry name" value="abc type-2 transporter like domain"/>
    <property type="match status" value="1"/>
</dbReference>
<feature type="transmembrane region" description="Helical" evidence="5">
    <location>
        <begin position="606"/>
        <end position="629"/>
    </location>
</feature>
<feature type="transmembrane region" description="Helical" evidence="5">
    <location>
        <begin position="638"/>
        <end position="657"/>
    </location>
</feature>
<dbReference type="GO" id="GO:0140359">
    <property type="term" value="F:ABC-type transporter activity"/>
    <property type="evidence" value="ECO:0007669"/>
    <property type="project" value="InterPro"/>
</dbReference>
<dbReference type="NCBIfam" id="TIGR03061">
    <property type="entry name" value="pip_yhgE_Nterm"/>
    <property type="match status" value="1"/>
</dbReference>
<keyword evidence="3 5" id="KW-1133">Transmembrane helix</keyword>
<organism evidence="7 8">
    <name type="scientific">Oceanobacillus arenosus</name>
    <dbReference type="NCBI Taxonomy" id="1229153"/>
    <lineage>
        <taxon>Bacteria</taxon>
        <taxon>Bacillati</taxon>
        <taxon>Bacillota</taxon>
        <taxon>Bacilli</taxon>
        <taxon>Bacillales</taxon>
        <taxon>Bacillaceae</taxon>
        <taxon>Oceanobacillus</taxon>
    </lineage>
</organism>
<feature type="domain" description="ABC-2 type transporter transmembrane" evidence="6">
    <location>
        <begin position="19"/>
        <end position="171"/>
    </location>
</feature>
<feature type="transmembrane region" description="Helical" evidence="5">
    <location>
        <begin position="580"/>
        <end position="600"/>
    </location>
</feature>
<dbReference type="InterPro" id="IPR011049">
    <property type="entry name" value="Serralysin-like_metalloprot_C"/>
</dbReference>
<evidence type="ECO:0000259" key="6">
    <source>
        <dbReference type="Pfam" id="PF12698"/>
    </source>
</evidence>
<dbReference type="PANTHER" id="PTHR43077:SF5">
    <property type="entry name" value="PHAGE INFECTION PROTEIN"/>
    <property type="match status" value="1"/>
</dbReference>
<evidence type="ECO:0000256" key="2">
    <source>
        <dbReference type="ARBA" id="ARBA00022692"/>
    </source>
</evidence>
<dbReference type="EMBL" id="PIOC01000032">
    <property type="protein sequence ID" value="RDW15814.1"/>
    <property type="molecule type" value="Genomic_DNA"/>
</dbReference>
<comment type="subcellular location">
    <subcellularLocation>
        <location evidence="1">Membrane</location>
        <topology evidence="1">Multi-pass membrane protein</topology>
    </subcellularLocation>
</comment>
<dbReference type="InterPro" id="IPR023908">
    <property type="entry name" value="xxxLxxG_rpt"/>
</dbReference>
<keyword evidence="8" id="KW-1185">Reference proteome</keyword>
<dbReference type="Pfam" id="PF12698">
    <property type="entry name" value="ABC2_membrane_3"/>
    <property type="match status" value="2"/>
</dbReference>
<proteinExistence type="predicted"/>
<dbReference type="OrthoDB" id="9811483at2"/>
<dbReference type="NCBIfam" id="TIGR03057">
    <property type="entry name" value="xxxLxxG_by_4"/>
    <property type="match status" value="4"/>
</dbReference>
<evidence type="ECO:0000256" key="1">
    <source>
        <dbReference type="ARBA" id="ARBA00004141"/>
    </source>
</evidence>
<comment type="caution">
    <text evidence="7">The sequence shown here is derived from an EMBL/GenBank/DDBJ whole genome shotgun (WGS) entry which is preliminary data.</text>
</comment>
<evidence type="ECO:0000313" key="8">
    <source>
        <dbReference type="Proteomes" id="UP000257143"/>
    </source>
</evidence>
<feature type="transmembrane region" description="Helical" evidence="5">
    <location>
        <begin position="696"/>
        <end position="716"/>
    </location>
</feature>
<keyword evidence="2 5" id="KW-0812">Transmembrane</keyword>
<feature type="domain" description="ABC-2 type transporter transmembrane" evidence="6">
    <location>
        <begin position="493"/>
        <end position="712"/>
    </location>
</feature>
<dbReference type="GO" id="GO:0016020">
    <property type="term" value="C:membrane"/>
    <property type="evidence" value="ECO:0007669"/>
    <property type="project" value="UniProtKB-SubCell"/>
</dbReference>
<accession>A0A3D8PID1</accession>
<dbReference type="InterPro" id="IPR017501">
    <property type="entry name" value="Phage_infect_YhgE_C"/>
</dbReference>
<dbReference type="AlphaFoldDB" id="A0A3D8PID1"/>
<reference evidence="8" key="1">
    <citation type="submission" date="2017-11" db="EMBL/GenBank/DDBJ databases">
        <authorList>
            <person name="Zhu W."/>
        </authorList>
    </citation>
    <scope>NUCLEOTIDE SEQUENCE [LARGE SCALE GENOMIC DNA]</scope>
    <source>
        <strain evidence="8">CAU 1183</strain>
    </source>
</reference>
<name>A0A3D8PID1_9BACI</name>
<keyword evidence="4 5" id="KW-0472">Membrane</keyword>
<dbReference type="InterPro" id="IPR013525">
    <property type="entry name" value="ABC2_TM"/>
</dbReference>
<protein>
    <recommendedName>
        <fullName evidence="6">ABC-2 type transporter transmembrane domain-containing protein</fullName>
    </recommendedName>
</protein>
<dbReference type="Gene3D" id="1.10.287.950">
    <property type="entry name" value="Methyl-accepting chemotaxis protein"/>
    <property type="match status" value="2"/>
</dbReference>
<dbReference type="InterPro" id="IPR051328">
    <property type="entry name" value="T7SS_ABC-Transporter"/>
</dbReference>
<evidence type="ECO:0000313" key="7">
    <source>
        <dbReference type="EMBL" id="RDW15814.1"/>
    </source>
</evidence>
<evidence type="ECO:0000256" key="3">
    <source>
        <dbReference type="ARBA" id="ARBA00022989"/>
    </source>
</evidence>
<evidence type="ECO:0000256" key="5">
    <source>
        <dbReference type="SAM" id="Phobius"/>
    </source>
</evidence>
<dbReference type="NCBIfam" id="TIGR03062">
    <property type="entry name" value="pip_yhgE_Cterm"/>
    <property type="match status" value="1"/>
</dbReference>
<sequence>MFKKEWKSIFKNPKLVISIIGILFIPVLYGGMFIWAFFDPYGHLENMPVAVINNDDGAEMNGESLELGEELVNNLKENKEFNFKFVDHETGYKNLENKEYYMLVEIPASFSENAITLLDDQPKKLELKYVPNEGYNFLSSQIGNSAMQRIQTAIQEQVTQTYAKTMFDSITKMADGYQTADESSGELLAGAEDLDNGAATLNENLETLAEKQVGFSQGVDTLASGSNEIQTGVHSLVDGLGQLASGQTQLIDGSTQAESGSESLQTGIEQVHQGLTAVLEKMGEATAGTQQLKEGSDALATGLNQLQTGANDATQGATDVKDGIAALKDQLASVLATLPEENQALLNQAIDQLASGIATLEAGNQSIAAVAGELASGSEEISSNLSALNQGQLAIQSGVEELNGGAAELEAGAGKLVDGQRQLTSGLTTFSNKLNEAKAGGDQLLAGTGALTGSVGQLEDASKALADGSSQLADGSLQLADGTSKLKDGTQEFNNELHDAASESDGLHPTEDTYNMVASPVKVGKEEINAVPNYGTGFTPYFLSIGLFVGALTLTVIYPLRDPVGIPRSGFSWFLSKYSVFLIVGIIQSLLASGLILLLLDIEVSSVPLFILFTIITSLAFMALIQFLVTTMDNPGRYLAIIIMILQLTSSAGTFPVELIPEPLQTITNYLPMTYAIRGFKEVISTGNFSLMWDNAFVLIGFMIVFLLLTFLYFIIKYKKDYSLNKNETEENDSDQKPVLS</sequence>
<feature type="transmembrane region" description="Helical" evidence="5">
    <location>
        <begin position="541"/>
        <end position="560"/>
    </location>
</feature>